<sequence>MSVTVGLIALFKDRRVILTPEYLSQIGQLTSDMQGRVTFKSKWLDMRTQDPAKSWAITFLFVRNDWGLLKKWGKMKDLPTHLHSEKKT</sequence>
<protein>
    <submittedName>
        <fullName evidence="1">Uncharacterized protein</fullName>
    </submittedName>
</protein>
<dbReference type="AlphaFoldDB" id="A0AAV7GAW1"/>
<comment type="caution">
    <text evidence="1">The sequence shown here is derived from an EMBL/GenBank/DDBJ whole genome shotgun (WGS) entry which is preliminary data.</text>
</comment>
<accession>A0AAV7GAW1</accession>
<organism evidence="1 2">
    <name type="scientific">Dendrobium chrysotoxum</name>
    <name type="common">Orchid</name>
    <dbReference type="NCBI Taxonomy" id="161865"/>
    <lineage>
        <taxon>Eukaryota</taxon>
        <taxon>Viridiplantae</taxon>
        <taxon>Streptophyta</taxon>
        <taxon>Embryophyta</taxon>
        <taxon>Tracheophyta</taxon>
        <taxon>Spermatophyta</taxon>
        <taxon>Magnoliopsida</taxon>
        <taxon>Liliopsida</taxon>
        <taxon>Asparagales</taxon>
        <taxon>Orchidaceae</taxon>
        <taxon>Epidendroideae</taxon>
        <taxon>Malaxideae</taxon>
        <taxon>Dendrobiinae</taxon>
        <taxon>Dendrobium</taxon>
    </lineage>
</organism>
<name>A0AAV7GAW1_DENCH</name>
<dbReference type="Proteomes" id="UP000775213">
    <property type="component" value="Unassembled WGS sequence"/>
</dbReference>
<reference evidence="1 2" key="1">
    <citation type="journal article" date="2021" name="Hortic Res">
        <title>Chromosome-scale assembly of the Dendrobium chrysotoxum genome enhances the understanding of orchid evolution.</title>
        <authorList>
            <person name="Zhang Y."/>
            <person name="Zhang G.Q."/>
            <person name="Zhang D."/>
            <person name="Liu X.D."/>
            <person name="Xu X.Y."/>
            <person name="Sun W.H."/>
            <person name="Yu X."/>
            <person name="Zhu X."/>
            <person name="Wang Z.W."/>
            <person name="Zhao X."/>
            <person name="Zhong W.Y."/>
            <person name="Chen H."/>
            <person name="Yin W.L."/>
            <person name="Huang T."/>
            <person name="Niu S.C."/>
            <person name="Liu Z.J."/>
        </authorList>
    </citation>
    <scope>NUCLEOTIDE SEQUENCE [LARGE SCALE GENOMIC DNA]</scope>
    <source>
        <strain evidence="1">Lindl</strain>
    </source>
</reference>
<evidence type="ECO:0000313" key="1">
    <source>
        <dbReference type="EMBL" id="KAH0453310.1"/>
    </source>
</evidence>
<gene>
    <name evidence="1" type="ORF">IEQ34_017634</name>
</gene>
<proteinExistence type="predicted"/>
<evidence type="ECO:0000313" key="2">
    <source>
        <dbReference type="Proteomes" id="UP000775213"/>
    </source>
</evidence>
<dbReference type="EMBL" id="JAGFBR010000016">
    <property type="protein sequence ID" value="KAH0453310.1"/>
    <property type="molecule type" value="Genomic_DNA"/>
</dbReference>
<keyword evidence="2" id="KW-1185">Reference proteome</keyword>